<evidence type="ECO:0000313" key="1">
    <source>
        <dbReference type="EMBL" id="KAI5657352.1"/>
    </source>
</evidence>
<accession>A0ACC0AA76</accession>
<dbReference type="EMBL" id="CM044706">
    <property type="protein sequence ID" value="KAI5657352.1"/>
    <property type="molecule type" value="Genomic_DNA"/>
</dbReference>
<dbReference type="Proteomes" id="UP001060085">
    <property type="component" value="Linkage Group LG06"/>
</dbReference>
<evidence type="ECO:0000313" key="2">
    <source>
        <dbReference type="Proteomes" id="UP001060085"/>
    </source>
</evidence>
<comment type="caution">
    <text evidence="1">The sequence shown here is derived from an EMBL/GenBank/DDBJ whole genome shotgun (WGS) entry which is preliminary data.</text>
</comment>
<proteinExistence type="predicted"/>
<reference evidence="2" key="1">
    <citation type="journal article" date="2023" name="Nat. Plants">
        <title>Single-cell RNA sequencing provides a high-resolution roadmap for understanding the multicellular compartmentation of specialized metabolism.</title>
        <authorList>
            <person name="Sun S."/>
            <person name="Shen X."/>
            <person name="Li Y."/>
            <person name="Li Y."/>
            <person name="Wang S."/>
            <person name="Li R."/>
            <person name="Zhang H."/>
            <person name="Shen G."/>
            <person name="Guo B."/>
            <person name="Wei J."/>
            <person name="Xu J."/>
            <person name="St-Pierre B."/>
            <person name="Chen S."/>
            <person name="Sun C."/>
        </authorList>
    </citation>
    <scope>NUCLEOTIDE SEQUENCE [LARGE SCALE GENOMIC DNA]</scope>
</reference>
<gene>
    <name evidence="1" type="ORF">M9H77_26145</name>
</gene>
<protein>
    <submittedName>
        <fullName evidence="1">Uncharacterized protein</fullName>
    </submittedName>
</protein>
<name>A0ACC0AA76_CATRO</name>
<organism evidence="1 2">
    <name type="scientific">Catharanthus roseus</name>
    <name type="common">Madagascar periwinkle</name>
    <name type="synonym">Vinca rosea</name>
    <dbReference type="NCBI Taxonomy" id="4058"/>
    <lineage>
        <taxon>Eukaryota</taxon>
        <taxon>Viridiplantae</taxon>
        <taxon>Streptophyta</taxon>
        <taxon>Embryophyta</taxon>
        <taxon>Tracheophyta</taxon>
        <taxon>Spermatophyta</taxon>
        <taxon>Magnoliopsida</taxon>
        <taxon>eudicotyledons</taxon>
        <taxon>Gunneridae</taxon>
        <taxon>Pentapetalae</taxon>
        <taxon>asterids</taxon>
        <taxon>lamiids</taxon>
        <taxon>Gentianales</taxon>
        <taxon>Apocynaceae</taxon>
        <taxon>Rauvolfioideae</taxon>
        <taxon>Vinceae</taxon>
        <taxon>Catharanthinae</taxon>
        <taxon>Catharanthus</taxon>
    </lineage>
</organism>
<keyword evidence="2" id="KW-1185">Reference proteome</keyword>
<sequence>MEQTRDDAYQLNNLPLAASWEPLEFTEKLQLNSQISSERISKTTGPSRELELEGGEASHRASQTLWSTGELADQIPDGFYFLSPETRFKEFYDTVPPLDEIQCLDLEGLRPTVILVDTHKDKKLSMLKQLAQTLVKGLSSSPAALIKKIAGLVCDFYKGPNLEANHLKSGLEEVSHTLENHGIYLLCQIKQGSCQPKAILFKVLADTVGINSKLIVGLPKEGVIERRDSYKHISVTVVIDSVELLVDLVRFPGKLTPCTSETIFLYHTSESESIGNSYNSPIEPSSPTCGFSGPVDIEGLSRSEPNVANSFWWLSQKNVIADQNTPGSSPERPSFRGHGRSVLGIGKHSFREFRDDFKASRSACTSPVDPRRRRRRCISMVPEIGDDIVRVVRAMNETLKRNRLPREQCTNEKDEHSDLEGSVPEGYKENHDLKYGGRVTACNERNVVPQKAISLPSSPRYFTRQSSGRGETAENIRSTLLISTIHKELEIPKILNDQLLPFQEWNIDFSEIKVGMRIGIGFFGEVFRGVWNGIEVAIKVLLEQDLTLENIEDFCNEISISSRVRHPNVILFLGACTNPPRLSMVTEYMEMGSLYHLIHLSEQRKRLSWRRRIKMLCDICRGLMCMHRMKIAHRDLKSANCLVNKHWTVKICDFGLSRVLTTTPMKDSSSAGTPEWMAPELIRNEPFTEKCDIFSLGVIIWELCTLNRPWDGVPSVQVIYAVANDGQRLEVPEGPLGQIISDCWAPPDERPTCREILSRLQYCESTLC</sequence>